<evidence type="ECO:0008006" key="5">
    <source>
        <dbReference type="Google" id="ProtNLM"/>
    </source>
</evidence>
<dbReference type="GO" id="GO:0004497">
    <property type="term" value="F:monooxygenase activity"/>
    <property type="evidence" value="ECO:0007669"/>
    <property type="project" value="TreeGrafter"/>
</dbReference>
<dbReference type="PANTHER" id="PTHR43539:SF68">
    <property type="entry name" value="FLAVIN-BINDING MONOOXYGENASE-LIKE PROTEIN (AFU_ORTHOLOGUE AFUA_4G09220)"/>
    <property type="match status" value="1"/>
</dbReference>
<dbReference type="SUPFAM" id="SSF51905">
    <property type="entry name" value="FAD/NAD(P)-binding domain"/>
    <property type="match status" value="1"/>
</dbReference>
<comment type="caution">
    <text evidence="3">The sequence shown here is derived from an EMBL/GenBank/DDBJ whole genome shotgun (WGS) entry which is preliminary data.</text>
</comment>
<feature type="region of interest" description="Disordered" evidence="2">
    <location>
        <begin position="1"/>
        <end position="32"/>
    </location>
</feature>
<dbReference type="InterPro" id="IPR036188">
    <property type="entry name" value="FAD/NAD-bd_sf"/>
</dbReference>
<dbReference type="OrthoDB" id="74360at2759"/>
<evidence type="ECO:0000313" key="4">
    <source>
        <dbReference type="Proteomes" id="UP001146351"/>
    </source>
</evidence>
<dbReference type="Gene3D" id="3.50.50.60">
    <property type="entry name" value="FAD/NAD(P)-binding domain"/>
    <property type="match status" value="2"/>
</dbReference>
<dbReference type="GO" id="GO:0050660">
    <property type="term" value="F:flavin adenine dinucleotide binding"/>
    <property type="evidence" value="ECO:0007669"/>
    <property type="project" value="TreeGrafter"/>
</dbReference>
<organism evidence="3 4">
    <name type="scientific">Penicillium capsulatum</name>
    <dbReference type="NCBI Taxonomy" id="69766"/>
    <lineage>
        <taxon>Eukaryota</taxon>
        <taxon>Fungi</taxon>
        <taxon>Dikarya</taxon>
        <taxon>Ascomycota</taxon>
        <taxon>Pezizomycotina</taxon>
        <taxon>Eurotiomycetes</taxon>
        <taxon>Eurotiomycetidae</taxon>
        <taxon>Eurotiales</taxon>
        <taxon>Aspergillaceae</taxon>
        <taxon>Penicillium</taxon>
    </lineage>
</organism>
<dbReference type="Proteomes" id="UP001146351">
    <property type="component" value="Unassembled WGS sequence"/>
</dbReference>
<reference evidence="3" key="2">
    <citation type="journal article" date="2023" name="IMA Fungus">
        <title>Comparative genomic study of the Penicillium genus elucidates a diverse pangenome and 15 lateral gene transfer events.</title>
        <authorList>
            <person name="Petersen C."/>
            <person name="Sorensen T."/>
            <person name="Nielsen M.R."/>
            <person name="Sondergaard T.E."/>
            <person name="Sorensen J.L."/>
            <person name="Fitzpatrick D.A."/>
            <person name="Frisvad J.C."/>
            <person name="Nielsen K.L."/>
        </authorList>
    </citation>
    <scope>NUCLEOTIDE SEQUENCE</scope>
    <source>
        <strain evidence="3">IBT 21917</strain>
    </source>
</reference>
<proteinExistence type="predicted"/>
<evidence type="ECO:0000313" key="3">
    <source>
        <dbReference type="EMBL" id="KAJ5156464.1"/>
    </source>
</evidence>
<evidence type="ECO:0000256" key="1">
    <source>
        <dbReference type="ARBA" id="ARBA00023002"/>
    </source>
</evidence>
<dbReference type="Pfam" id="PF13738">
    <property type="entry name" value="Pyr_redox_3"/>
    <property type="match status" value="1"/>
</dbReference>
<dbReference type="EMBL" id="JAPQKO010000006">
    <property type="protein sequence ID" value="KAJ5156464.1"/>
    <property type="molecule type" value="Genomic_DNA"/>
</dbReference>
<accession>A0A9W9LHL2</accession>
<protein>
    <recommendedName>
        <fullName evidence="5">FAD/NAD(P)-binding domain-containing protein</fullName>
    </recommendedName>
</protein>
<keyword evidence="4" id="KW-1185">Reference proteome</keyword>
<evidence type="ECO:0000256" key="2">
    <source>
        <dbReference type="SAM" id="MobiDB-lite"/>
    </source>
</evidence>
<gene>
    <name evidence="3" type="ORF">N7492_009267</name>
</gene>
<keyword evidence="1" id="KW-0560">Oxidoreductase</keyword>
<dbReference type="AlphaFoldDB" id="A0A9W9LHL2"/>
<name>A0A9W9LHL2_9EURO</name>
<dbReference type="PANTHER" id="PTHR43539">
    <property type="entry name" value="FLAVIN-BINDING MONOOXYGENASE-LIKE PROTEIN (AFU_ORTHOLOGUE AFUA_4G09220)"/>
    <property type="match status" value="1"/>
</dbReference>
<reference evidence="3" key="1">
    <citation type="submission" date="2022-11" db="EMBL/GenBank/DDBJ databases">
        <authorList>
            <person name="Petersen C."/>
        </authorList>
    </citation>
    <scope>NUCLEOTIDE SEQUENCE</scope>
    <source>
        <strain evidence="3">IBT 21917</strain>
    </source>
</reference>
<sequence length="619" mass="68544">MAATIASRDRVEPGSFDIPLGTFPQSSTAPENPDQIAIDTITQLNAAIAKKEPEHLGSLFLENSYWRDHLALSWDFRTLKGRASIAEYVTGSSTTINLEIDRSSPLRAPHAGPIDAFGDVHGVEFFTKITTSVGTGQGIVRLALQGTEWKIFNVFTSLVEITHHEESTFGHRPVGAQHGEQKGRTNWQDRRDADINLDGKEPAVLVVGAGQGGLTAAARLKMLDVDTLIIDREDRIGDSWRRRYHQLVLHDPVWFDHMPYLPFPSNWPVFTPKDKLAEFFEAYVKLLELNVWTRTEITSSVWDETKKEWTVELRRTKEDGSTDTRTLHPRHIIQATGHSGKKNLPAFTGIENFQGDRICHSSEFPGANPASAGKKAVVVGSCNSGHDIVQDYFEKGYDVTMVQRSSTCVVSSESVTNIALKGLYEEGGPPTEDADLYLWSIPPELFKVQQIKVTTACSQNDAQTIAGLEKAGFHVDKGPMDAGLLIKYLQRGGGYYIDVGASQLIIDGKVKVKHGQEISEILPTGLRFADGSQLAADEIVFATGYQNMRTEARAIFGDEVADRVGDVWGFNAEGEMRTMWRRSGHPGFWFMGGNLALCRYYSRLLALQIKALETGLAAY</sequence>
<dbReference type="InterPro" id="IPR050982">
    <property type="entry name" value="Auxin_biosynth/cation_transpt"/>
</dbReference>